<evidence type="ECO:0000313" key="1">
    <source>
        <dbReference type="EMBL" id="EDM08949.1"/>
    </source>
</evidence>
<proteinExistence type="predicted"/>
<dbReference type="Proteomes" id="UP000234681">
    <property type="component" value="Chromosome 16"/>
</dbReference>
<sequence length="34" mass="3989">MQRSHCLYTKFPRESRIGKGTVSTRVIMMMTITK</sequence>
<protein>
    <submittedName>
        <fullName evidence="1">RCG43084, isoform CRA_b</fullName>
    </submittedName>
</protein>
<accession>A6IWC3</accession>
<gene>
    <name evidence="1" type="ORF">rCG_43084</name>
</gene>
<evidence type="ECO:0000313" key="2">
    <source>
        <dbReference type="Proteomes" id="UP000234681"/>
    </source>
</evidence>
<dbReference type="EMBL" id="CH473970">
    <property type="protein sequence ID" value="EDM08949.1"/>
    <property type="molecule type" value="Genomic_DNA"/>
</dbReference>
<name>A6IWC3_RAT</name>
<dbReference type="AlphaFoldDB" id="A6IWC3"/>
<reference evidence="1 2" key="1">
    <citation type="submission" date="2005-09" db="EMBL/GenBank/DDBJ databases">
        <authorList>
            <person name="Mural R.J."/>
            <person name="Li P.W."/>
            <person name="Adams M.D."/>
            <person name="Amanatides P.G."/>
            <person name="Baden-Tillson H."/>
            <person name="Barnstead M."/>
            <person name="Chin S.H."/>
            <person name="Dew I."/>
            <person name="Evans C.A."/>
            <person name="Ferriera S."/>
            <person name="Flanigan M."/>
            <person name="Fosler C."/>
            <person name="Glodek A."/>
            <person name="Gu Z."/>
            <person name="Holt R.A."/>
            <person name="Jennings D."/>
            <person name="Kraft C.L."/>
            <person name="Lu F."/>
            <person name="Nguyen T."/>
            <person name="Nusskern D.R."/>
            <person name="Pfannkoch C.M."/>
            <person name="Sitter C."/>
            <person name="Sutton G.G."/>
            <person name="Venter J.C."/>
            <person name="Wang Z."/>
            <person name="Woodage T."/>
            <person name="Zheng X.H."/>
            <person name="Zhong F."/>
        </authorList>
    </citation>
    <scope>NUCLEOTIDE SEQUENCE [LARGE SCALE GENOMIC DNA]</scope>
    <source>
        <strain>BN</strain>
        <strain evidence="2">Sprague-Dawley</strain>
    </source>
</reference>
<organism evidence="1 2">
    <name type="scientific">Rattus norvegicus</name>
    <name type="common">Rat</name>
    <dbReference type="NCBI Taxonomy" id="10116"/>
    <lineage>
        <taxon>Eukaryota</taxon>
        <taxon>Metazoa</taxon>
        <taxon>Chordata</taxon>
        <taxon>Craniata</taxon>
        <taxon>Vertebrata</taxon>
        <taxon>Euteleostomi</taxon>
        <taxon>Mammalia</taxon>
        <taxon>Eutheria</taxon>
        <taxon>Euarchontoglires</taxon>
        <taxon>Glires</taxon>
        <taxon>Rodentia</taxon>
        <taxon>Myomorpha</taxon>
        <taxon>Muroidea</taxon>
        <taxon>Muridae</taxon>
        <taxon>Murinae</taxon>
        <taxon>Rattus</taxon>
    </lineage>
</organism>